<gene>
    <name evidence="1" type="ORF">CWD88_07750</name>
</gene>
<evidence type="ECO:0000313" key="1">
    <source>
        <dbReference type="EMBL" id="PJO66987.1"/>
    </source>
</evidence>
<dbReference type="AlphaFoldDB" id="A0AAX0UEA7"/>
<dbReference type="Proteomes" id="UP000231878">
    <property type="component" value="Unassembled WGS sequence"/>
</dbReference>
<accession>A0AAX0UEA7</accession>
<dbReference type="EMBL" id="PHRB01000005">
    <property type="protein sequence ID" value="PJO66987.1"/>
    <property type="molecule type" value="Genomic_DNA"/>
</dbReference>
<protein>
    <submittedName>
        <fullName evidence="1">Uncharacterized protein</fullName>
    </submittedName>
</protein>
<evidence type="ECO:0000313" key="2">
    <source>
        <dbReference type="Proteomes" id="UP000231878"/>
    </source>
</evidence>
<comment type="caution">
    <text evidence="1">The sequence shown here is derived from an EMBL/GenBank/DDBJ whole genome shotgun (WGS) entry which is preliminary data.</text>
</comment>
<name>A0AAX0UEA7_BURPE</name>
<proteinExistence type="predicted"/>
<sequence length="65" mass="6772">MSAFEPRRSNFDTRTSAIELRHSIAGARRPPCDARLPASIDAGVAGDAIGTFAARAAFAAFAVHG</sequence>
<reference evidence="1 2" key="1">
    <citation type="submission" date="2017-11" db="EMBL/GenBank/DDBJ databases">
        <title>Molecular characterization of Burkholderia pseudomallei and closely related isolates from Vietnam.</title>
        <authorList>
            <person name="Ustinov D.V."/>
            <person name="Antonov A.S."/>
            <person name="Avdusheva E.F."/>
            <person name="Shpak I.M."/>
            <person name="Zakharova I.B."/>
            <person name="Thi L.A."/>
            <person name="Teteryatnikova N."/>
            <person name="Lopasteyskaya Y.A."/>
            <person name="Kuzyutina J.A."/>
            <person name="Ngo T.N."/>
            <person name="Victorov D.V."/>
        </authorList>
    </citation>
    <scope>NUCLEOTIDE SEQUENCE [LARGE SCALE GENOMIC DNA]</scope>
    <source>
        <strain evidence="1 2">V1512</strain>
    </source>
</reference>
<organism evidence="1 2">
    <name type="scientific">Burkholderia pseudomallei</name>
    <name type="common">Pseudomonas pseudomallei</name>
    <dbReference type="NCBI Taxonomy" id="28450"/>
    <lineage>
        <taxon>Bacteria</taxon>
        <taxon>Pseudomonadati</taxon>
        <taxon>Pseudomonadota</taxon>
        <taxon>Betaproteobacteria</taxon>
        <taxon>Burkholderiales</taxon>
        <taxon>Burkholderiaceae</taxon>
        <taxon>Burkholderia</taxon>
        <taxon>pseudomallei group</taxon>
    </lineage>
</organism>